<keyword evidence="1" id="KW-0378">Hydrolase</keyword>
<dbReference type="PANTHER" id="PTHR43433:SF10">
    <property type="entry name" value="AB HYDROLASE-1 DOMAIN-CONTAINING PROTEIN"/>
    <property type="match status" value="1"/>
</dbReference>
<dbReference type="RefSeq" id="XP_014537194.1">
    <property type="nucleotide sequence ID" value="XM_014681708.1"/>
</dbReference>
<dbReference type="KEGG" id="pdp:PDIP_20180"/>
<reference evidence="1 2" key="1">
    <citation type="submission" date="2020-08" db="EMBL/GenBank/DDBJ databases">
        <title>The completed genome sequence of the pathogenic ascomycete fungus Penicillium digitatum.</title>
        <authorList>
            <person name="Wang M."/>
        </authorList>
    </citation>
    <scope>NUCLEOTIDE SEQUENCE [LARGE SCALE GENOMIC DNA]</scope>
    <source>
        <strain evidence="1 2">PdW03</strain>
    </source>
</reference>
<organism evidence="1 2">
    <name type="scientific">Penicillium digitatum</name>
    <name type="common">Green mold</name>
    <dbReference type="NCBI Taxonomy" id="36651"/>
    <lineage>
        <taxon>Eukaryota</taxon>
        <taxon>Fungi</taxon>
        <taxon>Dikarya</taxon>
        <taxon>Ascomycota</taxon>
        <taxon>Pezizomycotina</taxon>
        <taxon>Eurotiomycetes</taxon>
        <taxon>Eurotiomycetidae</taxon>
        <taxon>Eurotiales</taxon>
        <taxon>Aspergillaceae</taxon>
        <taxon>Penicillium</taxon>
    </lineage>
</organism>
<name>A0A7T6XEC0_PENDI</name>
<gene>
    <name evidence="1" type="ORF">Pdw03_2448</name>
</gene>
<dbReference type="InterPro" id="IPR050471">
    <property type="entry name" value="AB_hydrolase"/>
</dbReference>
<accession>A0A7T6XEC0</accession>
<dbReference type="VEuPathDB" id="FungiDB:PDIP_20180"/>
<dbReference type="OMA" id="DRPGMGN"/>
<protein>
    <submittedName>
        <fullName evidence="1">Alpha/Beta hydrolase protein</fullName>
    </submittedName>
</protein>
<sequence>MGDHTRSPSSFAASYVSNSRFHRCFTIEPTSTHGPLNVTYGEYGREPDKNGATPTLMFLPGMLASRYIGICPHKIAEKWGVRVLVVDRFGMGNSTEVPLAQRVSTWVEIVPRLLAHLGIQHVSLVSHSAGTIYLLNTLYYCRDILDPEQPFVTLLAPWVDPAKSGMMSMKMAQYIPTPAFKTWHQIPRLFLSNVGSAVATSGGMIVNLANSLVSKSGESLSNDRLYIAETYGPDLDQQEEISSSMMQSIFKENTVGFNSEALQCLRKEPNTWGKCEDYEVFVRELVERERGGDKAPLKVQAWFAESDMMIGRKGQAYFETCWHRMDDGDSRGVVDFNSKVVSGTDHESLASRAEVWESIFKKMLGLEGDGLM</sequence>
<evidence type="ECO:0000313" key="1">
    <source>
        <dbReference type="EMBL" id="QQK39594.1"/>
    </source>
</evidence>
<dbReference type="PANTHER" id="PTHR43433">
    <property type="entry name" value="HYDROLASE, ALPHA/BETA FOLD FAMILY PROTEIN"/>
    <property type="match status" value="1"/>
</dbReference>
<dbReference type="EMBL" id="CP060774">
    <property type="protein sequence ID" value="QQK39594.1"/>
    <property type="molecule type" value="Genomic_DNA"/>
</dbReference>
<dbReference type="GO" id="GO:0017000">
    <property type="term" value="P:antibiotic biosynthetic process"/>
    <property type="evidence" value="ECO:0007669"/>
    <property type="project" value="UniProtKB-ARBA"/>
</dbReference>
<dbReference type="Gene3D" id="3.40.50.1820">
    <property type="entry name" value="alpha/beta hydrolase"/>
    <property type="match status" value="1"/>
</dbReference>
<dbReference type="GO" id="GO:0072330">
    <property type="term" value="P:monocarboxylic acid biosynthetic process"/>
    <property type="evidence" value="ECO:0007669"/>
    <property type="project" value="UniProtKB-ARBA"/>
</dbReference>
<dbReference type="AlphaFoldDB" id="A0A7T6XEC0"/>
<proteinExistence type="predicted"/>
<dbReference type="Proteomes" id="UP000595662">
    <property type="component" value="Chromosome 1"/>
</dbReference>
<dbReference type="GeneID" id="26230341"/>
<dbReference type="GO" id="GO:0016787">
    <property type="term" value="F:hydrolase activity"/>
    <property type="evidence" value="ECO:0007669"/>
    <property type="project" value="UniProtKB-KW"/>
</dbReference>
<dbReference type="SUPFAM" id="SSF53474">
    <property type="entry name" value="alpha/beta-Hydrolases"/>
    <property type="match status" value="1"/>
</dbReference>
<evidence type="ECO:0000313" key="2">
    <source>
        <dbReference type="Proteomes" id="UP000595662"/>
    </source>
</evidence>
<dbReference type="InterPro" id="IPR029058">
    <property type="entry name" value="AB_hydrolase_fold"/>
</dbReference>